<dbReference type="AlphaFoldDB" id="A0A2V4APB7"/>
<accession>A0A2V4APB7</accession>
<reference evidence="1 2" key="1">
    <citation type="submission" date="2016-07" db="EMBL/GenBank/DDBJ databases">
        <title>Draft genome sequence of Prauserella muralis DSM 45305, isolated from a mould-covered wall in an indoor environment.</title>
        <authorList>
            <person name="Ruckert C."/>
            <person name="Albersmeier A."/>
            <person name="Jiang C.-L."/>
            <person name="Jiang Y."/>
            <person name="Kalinowski J."/>
            <person name="Schneider O."/>
            <person name="Winkler A."/>
            <person name="Zotchev S.B."/>
        </authorList>
    </citation>
    <scope>NUCLEOTIDE SEQUENCE [LARGE SCALE GENOMIC DNA]</scope>
    <source>
        <strain evidence="1 2">DSM 45305</strain>
    </source>
</reference>
<evidence type="ECO:0000313" key="2">
    <source>
        <dbReference type="Proteomes" id="UP000249915"/>
    </source>
</evidence>
<proteinExistence type="predicted"/>
<gene>
    <name evidence="1" type="ORF">BAY60_20065</name>
</gene>
<protein>
    <submittedName>
        <fullName evidence="1">Uncharacterized protein</fullName>
    </submittedName>
</protein>
<evidence type="ECO:0000313" key="1">
    <source>
        <dbReference type="EMBL" id="PXY22189.1"/>
    </source>
</evidence>
<keyword evidence="2" id="KW-1185">Reference proteome</keyword>
<dbReference type="Proteomes" id="UP000249915">
    <property type="component" value="Unassembled WGS sequence"/>
</dbReference>
<comment type="caution">
    <text evidence="1">The sequence shown here is derived from an EMBL/GenBank/DDBJ whole genome shotgun (WGS) entry which is preliminary data.</text>
</comment>
<organism evidence="1 2">
    <name type="scientific">Prauserella muralis</name>
    <dbReference type="NCBI Taxonomy" id="588067"/>
    <lineage>
        <taxon>Bacteria</taxon>
        <taxon>Bacillati</taxon>
        <taxon>Actinomycetota</taxon>
        <taxon>Actinomycetes</taxon>
        <taxon>Pseudonocardiales</taxon>
        <taxon>Pseudonocardiaceae</taxon>
        <taxon>Prauserella</taxon>
    </lineage>
</organism>
<name>A0A2V4APB7_9PSEU</name>
<sequence>MSHEEYPGQTLVTTDHDEIKAWAEQRGAVPASVPGSTYDDHLGRLRFDFPGYGGEKLEHVSWEEWLSTFDERKLEFVYQEHRKGGEESNFFRVRQRS</sequence>
<dbReference type="OrthoDB" id="9808866at2"/>
<dbReference type="RefSeq" id="WP_112282791.1">
    <property type="nucleotide sequence ID" value="NZ_MASW01000005.1"/>
</dbReference>
<dbReference type="EMBL" id="MASW01000005">
    <property type="protein sequence ID" value="PXY22189.1"/>
    <property type="molecule type" value="Genomic_DNA"/>
</dbReference>